<name>A0ABP8UCL2_9ACTN</name>
<gene>
    <name evidence="1" type="ORF">GCM10023196_048120</name>
</gene>
<evidence type="ECO:0000313" key="2">
    <source>
        <dbReference type="Proteomes" id="UP001501442"/>
    </source>
</evidence>
<proteinExistence type="predicted"/>
<dbReference type="SUPFAM" id="SSF143422">
    <property type="entry name" value="Transposase IS200-like"/>
    <property type="match status" value="1"/>
</dbReference>
<dbReference type="EMBL" id="BAABHK010000006">
    <property type="protein sequence ID" value="GAA4629052.1"/>
    <property type="molecule type" value="Genomic_DNA"/>
</dbReference>
<organism evidence="1 2">
    <name type="scientific">Actinoallomurus vinaceus</name>
    <dbReference type="NCBI Taxonomy" id="1080074"/>
    <lineage>
        <taxon>Bacteria</taxon>
        <taxon>Bacillati</taxon>
        <taxon>Actinomycetota</taxon>
        <taxon>Actinomycetes</taxon>
        <taxon>Streptosporangiales</taxon>
        <taxon>Thermomonosporaceae</taxon>
        <taxon>Actinoallomurus</taxon>
    </lineage>
</organism>
<dbReference type="InterPro" id="IPR036515">
    <property type="entry name" value="Transposase_17_sf"/>
</dbReference>
<keyword evidence="2" id="KW-1185">Reference proteome</keyword>
<evidence type="ECO:0000313" key="1">
    <source>
        <dbReference type="EMBL" id="GAA4629052.1"/>
    </source>
</evidence>
<sequence>MTLQVRTDIGTELHEFNAEPDHAHLSKRLWSPSYFAASCGRTPVAITIADITARRPAAPPSCRTATGAKTPIRKAAIPTGSFPVRS</sequence>
<protein>
    <submittedName>
        <fullName evidence="1">Uncharacterized protein</fullName>
    </submittedName>
</protein>
<dbReference type="Proteomes" id="UP001501442">
    <property type="component" value="Unassembled WGS sequence"/>
</dbReference>
<comment type="caution">
    <text evidence="1">The sequence shown here is derived from an EMBL/GenBank/DDBJ whole genome shotgun (WGS) entry which is preliminary data.</text>
</comment>
<accession>A0ABP8UCL2</accession>
<reference evidence="2" key="1">
    <citation type="journal article" date="2019" name="Int. J. Syst. Evol. Microbiol.">
        <title>The Global Catalogue of Microorganisms (GCM) 10K type strain sequencing project: providing services to taxonomists for standard genome sequencing and annotation.</title>
        <authorList>
            <consortium name="The Broad Institute Genomics Platform"/>
            <consortium name="The Broad Institute Genome Sequencing Center for Infectious Disease"/>
            <person name="Wu L."/>
            <person name="Ma J."/>
        </authorList>
    </citation>
    <scope>NUCLEOTIDE SEQUENCE [LARGE SCALE GENOMIC DNA]</scope>
    <source>
        <strain evidence="2">JCM 17939</strain>
    </source>
</reference>